<keyword evidence="3" id="KW-1185">Reference proteome</keyword>
<dbReference type="EMBL" id="OX459943">
    <property type="protein sequence ID" value="CAI9177956.1"/>
    <property type="molecule type" value="Genomic_DNA"/>
</dbReference>
<reference evidence="2" key="1">
    <citation type="submission" date="2023-04" db="EMBL/GenBank/DDBJ databases">
        <authorList>
            <consortium name="ELIXIR-Norway"/>
        </authorList>
    </citation>
    <scope>NUCLEOTIDE SEQUENCE [LARGE SCALE GENOMIC DNA]</scope>
</reference>
<organism evidence="2 3">
    <name type="scientific">Rangifer tarandus platyrhynchus</name>
    <name type="common">Svalbard reindeer</name>
    <dbReference type="NCBI Taxonomy" id="3082113"/>
    <lineage>
        <taxon>Eukaryota</taxon>
        <taxon>Metazoa</taxon>
        <taxon>Chordata</taxon>
        <taxon>Craniata</taxon>
        <taxon>Vertebrata</taxon>
        <taxon>Euteleostomi</taxon>
        <taxon>Mammalia</taxon>
        <taxon>Eutheria</taxon>
        <taxon>Laurasiatheria</taxon>
        <taxon>Artiodactyla</taxon>
        <taxon>Ruminantia</taxon>
        <taxon>Pecora</taxon>
        <taxon>Cervidae</taxon>
        <taxon>Odocoileinae</taxon>
        <taxon>Rangifer</taxon>
    </lineage>
</organism>
<evidence type="ECO:0000313" key="3">
    <source>
        <dbReference type="Proteomes" id="UP001176941"/>
    </source>
</evidence>
<evidence type="ECO:0000313" key="2">
    <source>
        <dbReference type="EMBL" id="CAI9177956.1"/>
    </source>
</evidence>
<protein>
    <submittedName>
        <fullName evidence="2">Uncharacterized protein</fullName>
    </submittedName>
</protein>
<gene>
    <name evidence="2" type="ORF">MRATA1EN1_LOCUS26918</name>
</gene>
<sequence length="194" mass="21466">MGPKGWTPSQLSLAEGFWGPWRFAPREPGLSQFGGSPRVSESKQRERGNGAGAWSSLRRWLPREQVVSASLLAVGPHPGEGSLGIRLSYLGDSSRPPCPFMCPHHRPQRKGSWCPPATLSHLSHLCLSLSPLDWGEAQPSPRPEARSSASTCPYILMTINYCFCCEAIDTRLMQVGFGFLFFFKFLIKSKKTNS</sequence>
<accession>A0ABN8ZYT8</accession>
<name>A0ABN8ZYT8_RANTA</name>
<feature type="region of interest" description="Disordered" evidence="1">
    <location>
        <begin position="27"/>
        <end position="53"/>
    </location>
</feature>
<proteinExistence type="predicted"/>
<evidence type="ECO:0000256" key="1">
    <source>
        <dbReference type="SAM" id="MobiDB-lite"/>
    </source>
</evidence>
<dbReference type="Proteomes" id="UP001176941">
    <property type="component" value="Chromosome 7"/>
</dbReference>